<accession>A0A081RVN2</accession>
<dbReference type="EMBL" id="JGVH01000041">
    <property type="protein sequence ID" value="KER02735.1"/>
    <property type="molecule type" value="Genomic_DNA"/>
</dbReference>
<gene>
    <name evidence="1" type="ORF">MEG1DRAFT_02597</name>
</gene>
<name>A0A081RVN2_PHOTE</name>
<dbReference type="AlphaFoldDB" id="A0A081RVN2"/>
<protein>
    <submittedName>
        <fullName evidence="1">Uncharacterized protein</fullName>
    </submittedName>
</protein>
<reference evidence="1" key="1">
    <citation type="submission" date="2014-03" db="EMBL/GenBank/DDBJ databases">
        <title>Draft Genome of Photorhabdus temperata Meg1.</title>
        <authorList>
            <person name="Hurst S.G.IV."/>
            <person name="Morris K."/>
            <person name="Thomas K."/>
            <person name="Tisa L.S."/>
        </authorList>
    </citation>
    <scope>NUCLEOTIDE SEQUENCE [LARGE SCALE GENOMIC DNA]</scope>
    <source>
        <strain evidence="1">Meg1</strain>
    </source>
</reference>
<proteinExistence type="predicted"/>
<evidence type="ECO:0000313" key="1">
    <source>
        <dbReference type="EMBL" id="KER02735.1"/>
    </source>
</evidence>
<dbReference type="PATRIC" id="fig|1393735.3.peg.2650"/>
<dbReference type="Proteomes" id="UP000028002">
    <property type="component" value="Unassembled WGS sequence"/>
</dbReference>
<sequence length="43" mass="4483">MFNGTFNVQTSNGLFQKGNSPSGAIGAYLDANISEQNNSAFGL</sequence>
<dbReference type="RefSeq" id="WP_262979289.1">
    <property type="nucleotide sequence ID" value="NZ_CAWLUD010000041.1"/>
</dbReference>
<organism evidence="1">
    <name type="scientific">Photorhabdus temperata subsp. temperata Meg1</name>
    <dbReference type="NCBI Taxonomy" id="1393735"/>
    <lineage>
        <taxon>Bacteria</taxon>
        <taxon>Pseudomonadati</taxon>
        <taxon>Pseudomonadota</taxon>
        <taxon>Gammaproteobacteria</taxon>
        <taxon>Enterobacterales</taxon>
        <taxon>Morganellaceae</taxon>
        <taxon>Photorhabdus</taxon>
    </lineage>
</organism>
<comment type="caution">
    <text evidence="1">The sequence shown here is derived from an EMBL/GenBank/DDBJ whole genome shotgun (WGS) entry which is preliminary data.</text>
</comment>